<dbReference type="Proteomes" id="UP000593875">
    <property type="component" value="Chromosome"/>
</dbReference>
<evidence type="ECO:0000256" key="1">
    <source>
        <dbReference type="SAM" id="Coils"/>
    </source>
</evidence>
<sequence length="192" mass="21261">MKHWLLAASLLLPIAGQVLSADTANILDREISYRSKNSRDQEYTLTIPYLVGGSELATRRINTFLHDQLLETLPDASPGTTPRLLLLDVPLEELRSEGIKQLNKGRAIAVSAYAYGCGAYCTESPMTWHFDSRNGRLIVAQEVLTPAGRAELGRQFAALGAARLKQEIARLEKQIAAHKLARTRPVDEMHSQ</sequence>
<evidence type="ECO:0000313" key="4">
    <source>
        <dbReference type="Proteomes" id="UP000593875"/>
    </source>
</evidence>
<dbReference type="AlphaFoldDB" id="A0A7L9U9T1"/>
<organism evidence="3 4">
    <name type="scientific">Massilia litorea</name>
    <dbReference type="NCBI Taxonomy" id="2769491"/>
    <lineage>
        <taxon>Bacteria</taxon>
        <taxon>Pseudomonadati</taxon>
        <taxon>Pseudomonadota</taxon>
        <taxon>Betaproteobacteria</taxon>
        <taxon>Burkholderiales</taxon>
        <taxon>Oxalobacteraceae</taxon>
        <taxon>Telluria group</taxon>
        <taxon>Massilia</taxon>
    </lineage>
</organism>
<feature type="chain" id="PRO_5033018868" description="DUF4410 domain-containing protein" evidence="2">
    <location>
        <begin position="21"/>
        <end position="192"/>
    </location>
</feature>
<keyword evidence="1" id="KW-0175">Coiled coil</keyword>
<proteinExistence type="predicted"/>
<keyword evidence="2" id="KW-0732">Signal</keyword>
<dbReference type="KEGG" id="mlir:LPB04_11495"/>
<evidence type="ECO:0008006" key="5">
    <source>
        <dbReference type="Google" id="ProtNLM"/>
    </source>
</evidence>
<keyword evidence="4" id="KW-1185">Reference proteome</keyword>
<feature type="coiled-coil region" evidence="1">
    <location>
        <begin position="154"/>
        <end position="181"/>
    </location>
</feature>
<gene>
    <name evidence="3" type="ORF">LPB04_11495</name>
</gene>
<feature type="signal peptide" evidence="2">
    <location>
        <begin position="1"/>
        <end position="20"/>
    </location>
</feature>
<evidence type="ECO:0000313" key="3">
    <source>
        <dbReference type="EMBL" id="QOL51811.1"/>
    </source>
</evidence>
<protein>
    <recommendedName>
        <fullName evidence="5">DUF4410 domain-containing protein</fullName>
    </recommendedName>
</protein>
<accession>A0A7L9U9T1</accession>
<evidence type="ECO:0000256" key="2">
    <source>
        <dbReference type="SAM" id="SignalP"/>
    </source>
</evidence>
<dbReference type="EMBL" id="CP062941">
    <property type="protein sequence ID" value="QOL51811.1"/>
    <property type="molecule type" value="Genomic_DNA"/>
</dbReference>
<name>A0A7L9U9T1_9BURK</name>
<dbReference type="RefSeq" id="WP_193688784.1">
    <property type="nucleotide sequence ID" value="NZ_CP062941.1"/>
</dbReference>
<reference evidence="3 4" key="1">
    <citation type="submission" date="2020-10" db="EMBL/GenBank/DDBJ databases">
        <title>Genome sequencing of Massilia sp. LPB0304.</title>
        <authorList>
            <person name="Kim J."/>
        </authorList>
    </citation>
    <scope>NUCLEOTIDE SEQUENCE [LARGE SCALE GENOMIC DNA]</scope>
    <source>
        <strain evidence="3 4">LPB0304</strain>
    </source>
</reference>